<evidence type="ECO:0000313" key="3">
    <source>
        <dbReference type="Proteomes" id="UP000478836"/>
    </source>
</evidence>
<dbReference type="PANTHER" id="PTHR42695">
    <property type="entry name" value="GLUTAMINE AMIDOTRANSFERASE YLR126C-RELATED"/>
    <property type="match status" value="1"/>
</dbReference>
<proteinExistence type="predicted"/>
<dbReference type="Gene3D" id="3.40.50.880">
    <property type="match status" value="1"/>
</dbReference>
<dbReference type="SUPFAM" id="SSF52317">
    <property type="entry name" value="Class I glutamine amidotransferase-like"/>
    <property type="match status" value="1"/>
</dbReference>
<dbReference type="InterPro" id="IPR044992">
    <property type="entry name" value="ChyE-like"/>
</dbReference>
<evidence type="ECO:0000313" key="2">
    <source>
        <dbReference type="EMBL" id="KAB1867005.1"/>
    </source>
</evidence>
<protein>
    <submittedName>
        <fullName evidence="2">Glutamine amidotransferase</fullName>
    </submittedName>
</protein>
<dbReference type="InterPro" id="IPR029062">
    <property type="entry name" value="Class_I_gatase-like"/>
</dbReference>
<comment type="caution">
    <text evidence="2">The sequence shown here is derived from an EMBL/GenBank/DDBJ whole genome shotgun (WGS) entry which is preliminary data.</text>
</comment>
<name>A0ABQ6V9D9_9MICO</name>
<keyword evidence="3" id="KW-1185">Reference proteome</keyword>
<reference evidence="3" key="1">
    <citation type="submission" date="2019-09" db="EMBL/GenBank/DDBJ databases">
        <title>Whole genome sequencing of Microbacterium maritypicum.</title>
        <authorList>
            <person name="Lenchi N."/>
        </authorList>
    </citation>
    <scope>NUCLEOTIDE SEQUENCE [LARGE SCALE GENOMIC DNA]</scope>
    <source>
        <strain evidence="3">G1</strain>
    </source>
</reference>
<dbReference type="NCBIfam" id="NF005458">
    <property type="entry name" value="PRK07053.1"/>
    <property type="match status" value="1"/>
</dbReference>
<keyword evidence="2" id="KW-0315">Glutamine amidotransferase</keyword>
<dbReference type="EMBL" id="WAAO01000001">
    <property type="protein sequence ID" value="KAB1867005.1"/>
    <property type="molecule type" value="Genomic_DNA"/>
</dbReference>
<organism evidence="2 3">
    <name type="scientific">Microbacterium algeriense</name>
    <dbReference type="NCBI Taxonomy" id="2615184"/>
    <lineage>
        <taxon>Bacteria</taxon>
        <taxon>Bacillati</taxon>
        <taxon>Actinomycetota</taxon>
        <taxon>Actinomycetes</taxon>
        <taxon>Micrococcales</taxon>
        <taxon>Microbacteriaceae</taxon>
        <taxon>Microbacterium</taxon>
    </lineage>
</organism>
<dbReference type="Proteomes" id="UP000478836">
    <property type="component" value="Unassembled WGS sequence"/>
</dbReference>
<dbReference type="RefSeq" id="WP_151458700.1">
    <property type="nucleotide sequence ID" value="NZ_WAAO01000001.1"/>
</dbReference>
<sequence length="248" mass="26645">MTTHDPHQRTAVALRHVHFENLGILEPLLTARGYRVDHVDVDAQAVDTEHVADADLLVVLGGPIGVDDTESYPFLRTEKEVIARRLRARRPVLGVCLGAQLIAEALGAEVRPTGGVEIGYAPLILTEEGLDSPLRPLEGVPVLHWHGDAFSIPAGARHLAGTPGFPHQAFSTDTALALQFHLEADPRAIERWLIGHAHELQHHGIDPRTIRADAAAYGPELEEAARHAVGLWLDGFDPAATGTGGSAP</sequence>
<dbReference type="GeneID" id="77475625"/>
<gene>
    <name evidence="2" type="ORF">F6A08_04150</name>
</gene>
<evidence type="ECO:0000259" key="1">
    <source>
        <dbReference type="Pfam" id="PF00117"/>
    </source>
</evidence>
<feature type="domain" description="Glutamine amidotransferase" evidence="1">
    <location>
        <begin position="29"/>
        <end position="188"/>
    </location>
</feature>
<accession>A0ABQ6V9D9</accession>
<dbReference type="InterPro" id="IPR017926">
    <property type="entry name" value="GATASE"/>
</dbReference>
<dbReference type="PROSITE" id="PS51273">
    <property type="entry name" value="GATASE_TYPE_1"/>
    <property type="match status" value="1"/>
</dbReference>
<dbReference type="Pfam" id="PF00117">
    <property type="entry name" value="GATase"/>
    <property type="match status" value="1"/>
</dbReference>
<dbReference type="PANTHER" id="PTHR42695:SF5">
    <property type="entry name" value="GLUTAMINE AMIDOTRANSFERASE YLR126C-RELATED"/>
    <property type="match status" value="1"/>
</dbReference>
<dbReference type="CDD" id="cd01741">
    <property type="entry name" value="GATase1_1"/>
    <property type="match status" value="1"/>
</dbReference>